<dbReference type="Proteomes" id="UP000000637">
    <property type="component" value="Chromosome"/>
</dbReference>
<dbReference type="AlphaFoldDB" id="A1R7N4"/>
<dbReference type="HOGENOM" id="CLU_2230897_0_0_11"/>
<organism evidence="1 2">
    <name type="scientific">Paenarthrobacter aurescens (strain TC1)</name>
    <dbReference type="NCBI Taxonomy" id="290340"/>
    <lineage>
        <taxon>Bacteria</taxon>
        <taxon>Bacillati</taxon>
        <taxon>Actinomycetota</taxon>
        <taxon>Actinomycetes</taxon>
        <taxon>Micrococcales</taxon>
        <taxon>Micrococcaceae</taxon>
        <taxon>Paenarthrobacter</taxon>
    </lineage>
</organism>
<reference evidence="1 2" key="1">
    <citation type="journal article" date="2006" name="PLoS Genet.">
        <title>Secrets of soil survival revealed by the genome sequence of Arthrobacter aurescens TC1.</title>
        <authorList>
            <person name="Mongodin E.F."/>
            <person name="Shapir N."/>
            <person name="Daugherty S.C."/>
            <person name="DeBoy R.T."/>
            <person name="Emerson J.B."/>
            <person name="Shvartzbeyn A."/>
            <person name="Radune D."/>
            <person name="Vamathevan J."/>
            <person name="Riggs F."/>
            <person name="Grinberg V."/>
            <person name="Khouri H."/>
            <person name="Wackett L.P."/>
            <person name="Nelson K.E."/>
            <person name="Sadowsky M.J."/>
        </authorList>
    </citation>
    <scope>NUCLEOTIDE SEQUENCE [LARGE SCALE GENOMIC DNA]</scope>
    <source>
        <strain evidence="1 2">TC1</strain>
    </source>
</reference>
<protein>
    <submittedName>
        <fullName evidence="1">Uncharacterized protein</fullName>
    </submittedName>
</protein>
<evidence type="ECO:0000313" key="1">
    <source>
        <dbReference type="EMBL" id="ABM06262.1"/>
    </source>
</evidence>
<evidence type="ECO:0000313" key="2">
    <source>
        <dbReference type="Proteomes" id="UP000000637"/>
    </source>
</evidence>
<gene>
    <name evidence="1" type="ordered locus">AAur_2525</name>
</gene>
<dbReference type="EMBL" id="CP000474">
    <property type="protein sequence ID" value="ABM06262.1"/>
    <property type="molecule type" value="Genomic_DNA"/>
</dbReference>
<accession>A1R7N4</accession>
<sequence length="105" mass="10201">MTSTFTAWANEPASGVPDCAIHSCGSSKLTVLAGSVYVFQDTAVAAGLGPVLAEALAPAVGLAPVFSPEPVVSPGPGIADGEPAAEPVAGVVLSAVPVPDSELFG</sequence>
<proteinExistence type="predicted"/>
<dbReference type="KEGG" id="aau:AAur_2525"/>
<name>A1R7N4_PAEAT</name>
<keyword evidence="2" id="KW-1185">Reference proteome</keyword>